<dbReference type="PANTHER" id="PTHR14695:SF4">
    <property type="entry name" value="PROTEIN NESSUN DORMA"/>
    <property type="match status" value="1"/>
</dbReference>
<evidence type="ECO:0000256" key="4">
    <source>
        <dbReference type="PROSITE-ProRule" id="PRU00134"/>
    </source>
</evidence>
<dbReference type="Gene3D" id="6.10.140.2220">
    <property type="match status" value="1"/>
</dbReference>
<evidence type="ECO:0000256" key="5">
    <source>
        <dbReference type="SAM" id="MobiDB-lite"/>
    </source>
</evidence>
<evidence type="ECO:0000313" key="8">
    <source>
        <dbReference type="Proteomes" id="UP000232323"/>
    </source>
</evidence>
<dbReference type="InterPro" id="IPR011050">
    <property type="entry name" value="Pectin_lyase_fold/virulence"/>
</dbReference>
<keyword evidence="2 4" id="KW-0863">Zinc-finger</keyword>
<dbReference type="PANTHER" id="PTHR14695">
    <property type="entry name" value="SHC SH2-DOMAIN BINDING PROTEIN 1-RELATED"/>
    <property type="match status" value="1"/>
</dbReference>
<proteinExistence type="predicted"/>
<feature type="compositionally biased region" description="Polar residues" evidence="5">
    <location>
        <begin position="812"/>
        <end position="827"/>
    </location>
</feature>
<dbReference type="SUPFAM" id="SSF51126">
    <property type="entry name" value="Pectin lyase-like"/>
    <property type="match status" value="1"/>
</dbReference>
<keyword evidence="3" id="KW-0862">Zinc</keyword>
<evidence type="ECO:0000256" key="3">
    <source>
        <dbReference type="ARBA" id="ARBA00022833"/>
    </source>
</evidence>
<dbReference type="EMBL" id="BEGY01000064">
    <property type="protein sequence ID" value="GAX81356.1"/>
    <property type="molecule type" value="Genomic_DNA"/>
</dbReference>
<feature type="compositionally biased region" description="Polar residues" evidence="5">
    <location>
        <begin position="778"/>
        <end position="797"/>
    </location>
</feature>
<dbReference type="OrthoDB" id="546136at2759"/>
<dbReference type="Pfam" id="PF01753">
    <property type="entry name" value="zf-MYND"/>
    <property type="match status" value="1"/>
</dbReference>
<keyword evidence="8" id="KW-1185">Reference proteome</keyword>
<dbReference type="AlphaFoldDB" id="A0A250XE71"/>
<dbReference type="Proteomes" id="UP000232323">
    <property type="component" value="Unassembled WGS sequence"/>
</dbReference>
<feature type="domain" description="MYND-type" evidence="6">
    <location>
        <begin position="867"/>
        <end position="905"/>
    </location>
</feature>
<dbReference type="InterPro" id="IPR045140">
    <property type="entry name" value="SHCBP1-like"/>
</dbReference>
<dbReference type="SUPFAM" id="SSF144232">
    <property type="entry name" value="HIT/MYND zinc finger-like"/>
    <property type="match status" value="1"/>
</dbReference>
<evidence type="ECO:0000259" key="6">
    <source>
        <dbReference type="PROSITE" id="PS50865"/>
    </source>
</evidence>
<reference evidence="7 8" key="1">
    <citation type="submission" date="2017-08" db="EMBL/GenBank/DDBJ databases">
        <title>Acidophilic green algal genome provides insights into adaptation to an acidic environment.</title>
        <authorList>
            <person name="Hirooka S."/>
            <person name="Hirose Y."/>
            <person name="Kanesaki Y."/>
            <person name="Higuchi S."/>
            <person name="Fujiwara T."/>
            <person name="Onuma R."/>
            <person name="Era A."/>
            <person name="Ohbayashi R."/>
            <person name="Uzuka A."/>
            <person name="Nozaki H."/>
            <person name="Yoshikawa H."/>
            <person name="Miyagishima S.Y."/>
        </authorList>
    </citation>
    <scope>NUCLEOTIDE SEQUENCE [LARGE SCALE GENOMIC DNA]</scope>
    <source>
        <strain evidence="7 8">NIES-2499</strain>
    </source>
</reference>
<dbReference type="PROSITE" id="PS50865">
    <property type="entry name" value="ZF_MYND_2"/>
    <property type="match status" value="1"/>
</dbReference>
<organism evidence="7 8">
    <name type="scientific">Chlamydomonas eustigma</name>
    <dbReference type="NCBI Taxonomy" id="1157962"/>
    <lineage>
        <taxon>Eukaryota</taxon>
        <taxon>Viridiplantae</taxon>
        <taxon>Chlorophyta</taxon>
        <taxon>core chlorophytes</taxon>
        <taxon>Chlorophyceae</taxon>
        <taxon>CS clade</taxon>
        <taxon>Chlamydomonadales</taxon>
        <taxon>Chlamydomonadaceae</taxon>
        <taxon>Chlamydomonas</taxon>
    </lineage>
</organism>
<evidence type="ECO:0000256" key="1">
    <source>
        <dbReference type="ARBA" id="ARBA00022723"/>
    </source>
</evidence>
<accession>A0A250XE71</accession>
<sequence>MNSNSWEAELVNDRCHILGLQLKAARIQSQVTYSILKYGKLPLEIIARAHVESGYISRQLELTSCQLKELETLRDRIYGSLTSTSRGSTVQVFGKVASKAYASAAHEHLKEWCELQTASLGNLKDLMGMIEHVPGKWTFLDYVKSAERSGALEKSKPFSWARRVAHLVEKVPEQLTNTLRVQEKAYPPLFKLQGPGSTYKEAPVETDGPEVVLWEAAPYIMDPGSGEQLCVAVHDNLEQALINAGEGDVLLLSPGRYSMPDDASIILRSIHVIGMGITNQEVVLYNDADDDGFMECKGRDVVFENLTMLQVGGYDGIVKVSGGCTTLLDCSLQCSSNGSAAWLQNQGKLVMYNCTVTGSCGSAVQVDAGGTRLEMYCCEVSGCGGGDDLVPRDLGGIEVQVRLRPLSSCGLRLQSPLITADDLQALIRAAEVEWAERQSMNSRLPTSEDRESVNDTGAIIAGAATISPVGGEEGKLEEVVSQVLCQLDDAATIVIGPGCNIHGNKGFAVTVVKERSLALYHESMGGSTASQYHQSGGPNAARSGTAAAVAVATSLGAALEGVSMYVHSGVQLSGNTRGAVGVVDAEYVDMNGDEVNSRTATKHFHSTTLSARQLKEGFFTRDRDWTQVRSACSNLATALAQRRQRLGGLRNTTSALRKLSIRNSKRSPLYISRTAGQYCSSSEHDNILVASQASALRVLLCRCYLQASRLQGQSGDDGRDTSDSEGCDNDDGSDASSSADAEEEYVESSGGADMSLQPQNIVVKCKSREAGPGADSSPLVTTVGGQMSSHEAMTLRQSPVAEEVPAPARINSQSTMSCTADDSSPSIPGNAGDRERTSQATDVDGPGTMPDVGSMGHDFSATKLRRCWLCGKEEPKMKKCSGCRAATYCSAHCQRCDWMTHKKSCNLINQQLSRRSESSEGL</sequence>
<evidence type="ECO:0000256" key="2">
    <source>
        <dbReference type="ARBA" id="ARBA00022771"/>
    </source>
</evidence>
<dbReference type="GO" id="GO:0008270">
    <property type="term" value="F:zinc ion binding"/>
    <property type="evidence" value="ECO:0007669"/>
    <property type="project" value="UniProtKB-KW"/>
</dbReference>
<gene>
    <name evidence="7" type="ORF">CEUSTIGMA_g8787.t1</name>
</gene>
<dbReference type="InterPro" id="IPR002893">
    <property type="entry name" value="Znf_MYND"/>
</dbReference>
<feature type="region of interest" description="Disordered" evidence="5">
    <location>
        <begin position="711"/>
        <end position="798"/>
    </location>
</feature>
<evidence type="ECO:0000313" key="7">
    <source>
        <dbReference type="EMBL" id="GAX81356.1"/>
    </source>
</evidence>
<comment type="caution">
    <text evidence="7">The sequence shown here is derived from an EMBL/GenBank/DDBJ whole genome shotgun (WGS) entry which is preliminary data.</text>
</comment>
<dbReference type="PROSITE" id="PS01360">
    <property type="entry name" value="ZF_MYND_1"/>
    <property type="match status" value="1"/>
</dbReference>
<feature type="compositionally biased region" description="Acidic residues" evidence="5">
    <location>
        <begin position="723"/>
        <end position="733"/>
    </location>
</feature>
<name>A0A250XE71_9CHLO</name>
<feature type="region of interest" description="Disordered" evidence="5">
    <location>
        <begin position="812"/>
        <end position="856"/>
    </location>
</feature>
<keyword evidence="1" id="KW-0479">Metal-binding</keyword>
<protein>
    <recommendedName>
        <fullName evidence="6">MYND-type domain-containing protein</fullName>
    </recommendedName>
</protein>